<dbReference type="InterPro" id="IPR001509">
    <property type="entry name" value="Epimerase_deHydtase"/>
</dbReference>
<name>A0A8J6R4M1_9BACT</name>
<evidence type="ECO:0000313" key="3">
    <source>
        <dbReference type="Proteomes" id="UP000632828"/>
    </source>
</evidence>
<keyword evidence="3" id="KW-1185">Reference proteome</keyword>
<dbReference type="EMBL" id="JACWUN010000001">
    <property type="protein sequence ID" value="MBD1399339.1"/>
    <property type="molecule type" value="Genomic_DNA"/>
</dbReference>
<dbReference type="PANTHER" id="PTHR48079:SF6">
    <property type="entry name" value="NAD(P)-BINDING DOMAIN-CONTAINING PROTEIN-RELATED"/>
    <property type="match status" value="1"/>
</dbReference>
<dbReference type="RefSeq" id="WP_191153606.1">
    <property type="nucleotide sequence ID" value="NZ_JACWUN010000001.1"/>
</dbReference>
<gene>
    <name evidence="2" type="ORF">ICT70_01490</name>
</gene>
<feature type="domain" description="NAD-dependent epimerase/dehydratase" evidence="1">
    <location>
        <begin position="4"/>
        <end position="230"/>
    </location>
</feature>
<reference evidence="2" key="1">
    <citation type="submission" date="2020-09" db="EMBL/GenBank/DDBJ databases">
        <title>Pelobacter alkaliphilus sp. nov., a novel anaerobic arsenate-reducing bacterium from terrestrial mud volcano.</title>
        <authorList>
            <person name="Khomyakova M.A."/>
            <person name="Merkel A.Y."/>
            <person name="Slobodkin A.I."/>
        </authorList>
    </citation>
    <scope>NUCLEOTIDE SEQUENCE</scope>
    <source>
        <strain evidence="2">M08fum</strain>
    </source>
</reference>
<dbReference type="AlphaFoldDB" id="A0A8J6R4M1"/>
<dbReference type="GO" id="GO:0005737">
    <property type="term" value="C:cytoplasm"/>
    <property type="evidence" value="ECO:0007669"/>
    <property type="project" value="TreeGrafter"/>
</dbReference>
<sequence length="338" mass="37008">MKKVLVTGATGFLGRRVVLQLVEQGFAVRALVRQTSNIQGLHLPGVEFVYGDVTNLGSLQLAFTDIDYVIHAAAGTSGTEEQMRRVTIEGTRNILDLCRRSAACKLVYISSCSVYGIAGQPDSALLDESAPLEAQPQLRGAYSLTKLEAEKLVTAAMEQGDVIATILRPGTIYGPGGENYTPMVGFSLKNKLFVVIDRKGFVLPLVYVDNLVDAIILAMTADSSSGQVYHVVDTDQVDKKTYMNTFIRKLHPGAVCLYFPYKLFAAIVAVQEKVFGVLRREPVISMYRLESSQNPVVYDVAKIKSELGWEPGVGFGEAVEETLKFCLAQSTQRSQRKP</sequence>
<evidence type="ECO:0000259" key="1">
    <source>
        <dbReference type="Pfam" id="PF01370"/>
    </source>
</evidence>
<dbReference type="GO" id="GO:0004029">
    <property type="term" value="F:aldehyde dehydrogenase (NAD+) activity"/>
    <property type="evidence" value="ECO:0007669"/>
    <property type="project" value="TreeGrafter"/>
</dbReference>
<dbReference type="InterPro" id="IPR051783">
    <property type="entry name" value="NAD(P)-dependent_oxidoreduct"/>
</dbReference>
<accession>A0A8J6R4M1</accession>
<evidence type="ECO:0000313" key="2">
    <source>
        <dbReference type="EMBL" id="MBD1399339.1"/>
    </source>
</evidence>
<dbReference type="Gene3D" id="3.40.50.720">
    <property type="entry name" value="NAD(P)-binding Rossmann-like Domain"/>
    <property type="match status" value="1"/>
</dbReference>
<dbReference type="Proteomes" id="UP000632828">
    <property type="component" value="Unassembled WGS sequence"/>
</dbReference>
<dbReference type="SUPFAM" id="SSF51735">
    <property type="entry name" value="NAD(P)-binding Rossmann-fold domains"/>
    <property type="match status" value="1"/>
</dbReference>
<comment type="caution">
    <text evidence="2">The sequence shown here is derived from an EMBL/GenBank/DDBJ whole genome shotgun (WGS) entry which is preliminary data.</text>
</comment>
<organism evidence="2 3">
    <name type="scientific">Pelovirga terrestris</name>
    <dbReference type="NCBI Taxonomy" id="2771352"/>
    <lineage>
        <taxon>Bacteria</taxon>
        <taxon>Pseudomonadati</taxon>
        <taxon>Thermodesulfobacteriota</taxon>
        <taxon>Desulfuromonadia</taxon>
        <taxon>Geobacterales</taxon>
        <taxon>Geobacteraceae</taxon>
        <taxon>Pelovirga</taxon>
    </lineage>
</organism>
<protein>
    <submittedName>
        <fullName evidence="2">NAD-dependent epimerase/dehydratase family protein</fullName>
    </submittedName>
</protein>
<proteinExistence type="predicted"/>
<dbReference type="Pfam" id="PF01370">
    <property type="entry name" value="Epimerase"/>
    <property type="match status" value="1"/>
</dbReference>
<dbReference type="PANTHER" id="PTHR48079">
    <property type="entry name" value="PROTEIN YEEZ"/>
    <property type="match status" value="1"/>
</dbReference>
<dbReference type="InterPro" id="IPR036291">
    <property type="entry name" value="NAD(P)-bd_dom_sf"/>
</dbReference>